<dbReference type="Proteomes" id="UP000592216">
    <property type="component" value="Unassembled WGS sequence"/>
</dbReference>
<comment type="similarity">
    <text evidence="1 4">Belongs to the aldehyde dehydrogenase family.</text>
</comment>
<dbReference type="InterPro" id="IPR015590">
    <property type="entry name" value="Aldehyde_DH_dom"/>
</dbReference>
<sequence>MKHYDKIYIGGEWVTPSTNNIREIVNPTTGEVIATTCQGNAIDVDRAAHAARAAFESFSKSTPVERAEIIDRIIVAYEKRTEEFSQTIAIEAGIPVSSKAQVHGPLDHMQVAKELLLSYPFERRIAETVVRREAVGVTAQISPWNWPIQTPVIKFIYALAAGCTSVVKPSDNSPLCALLLAEVMHEAEVPPGVFNLVVGKGYVVGEAMASHPDIDLISFTGSTGAGARVAETAARTIKRTSLELGGKSANIVLPSADIEKAARWNIQRCFFNTGQSCHAPSRMLVHRDQLEEALGYLADEAAKYVIGDPSDPSTTLGPAANLAQFETIQRYIQSGIDEGARLVCGGTGLPEGLTQGLFVRPTVFADVTPDMAISREEIFGPVLSVITYETVDEALEIANDSIFGLGGYVFGGNPEEDYEVCSALRAGRIAYNGFATNSLTPMGGYKQSGIGRSMGVFGLEEYLEIKSVYGFGEHASSLSSII</sequence>
<dbReference type="PANTHER" id="PTHR42804">
    <property type="entry name" value="ALDEHYDE DEHYDROGENASE"/>
    <property type="match status" value="1"/>
</dbReference>
<dbReference type="AlphaFoldDB" id="A0A850Q925"/>
<dbReference type="FunFam" id="3.40.605.10:FF:000007">
    <property type="entry name" value="NAD/NADP-dependent betaine aldehyde dehydrogenase"/>
    <property type="match status" value="1"/>
</dbReference>
<reference evidence="6 7" key="1">
    <citation type="submission" date="2020-04" db="EMBL/GenBank/DDBJ databases">
        <title>Donghicola sp., a member of the Rhodobacteraceae family isolated from mangrove forest in Thailand.</title>
        <authorList>
            <person name="Charoenyingcharoen P."/>
            <person name="Yukphan P."/>
        </authorList>
    </citation>
    <scope>NUCLEOTIDE SEQUENCE [LARGE SCALE GENOMIC DNA]</scope>
    <source>
        <strain evidence="6 7">B5-SW-15</strain>
    </source>
</reference>
<feature type="active site" evidence="3">
    <location>
        <position position="243"/>
    </location>
</feature>
<dbReference type="InterPro" id="IPR016162">
    <property type="entry name" value="Ald_DH_N"/>
</dbReference>
<dbReference type="PROSITE" id="PS00687">
    <property type="entry name" value="ALDEHYDE_DEHYDR_GLU"/>
    <property type="match status" value="1"/>
</dbReference>
<dbReference type="Gene3D" id="3.40.605.10">
    <property type="entry name" value="Aldehyde Dehydrogenase, Chain A, domain 1"/>
    <property type="match status" value="1"/>
</dbReference>
<dbReference type="InterPro" id="IPR029510">
    <property type="entry name" value="Ald_DH_CS_GLU"/>
</dbReference>
<dbReference type="InterPro" id="IPR016163">
    <property type="entry name" value="Ald_DH_C"/>
</dbReference>
<evidence type="ECO:0000313" key="7">
    <source>
        <dbReference type="Proteomes" id="UP000592216"/>
    </source>
</evidence>
<organism evidence="6 7">
    <name type="scientific">Donghicola mangrovi</name>
    <dbReference type="NCBI Taxonomy" id="2729614"/>
    <lineage>
        <taxon>Bacteria</taxon>
        <taxon>Pseudomonadati</taxon>
        <taxon>Pseudomonadota</taxon>
        <taxon>Alphaproteobacteria</taxon>
        <taxon>Rhodobacterales</taxon>
        <taxon>Roseobacteraceae</taxon>
        <taxon>Donghicola</taxon>
    </lineage>
</organism>
<evidence type="ECO:0000256" key="4">
    <source>
        <dbReference type="RuleBase" id="RU003345"/>
    </source>
</evidence>
<evidence type="ECO:0000256" key="2">
    <source>
        <dbReference type="ARBA" id="ARBA00023002"/>
    </source>
</evidence>
<accession>A0A850Q925</accession>
<dbReference type="CDD" id="cd07138">
    <property type="entry name" value="ALDH_CddD_SSP0762"/>
    <property type="match status" value="1"/>
</dbReference>
<feature type="domain" description="Aldehyde dehydrogenase" evidence="5">
    <location>
        <begin position="13"/>
        <end position="468"/>
    </location>
</feature>
<dbReference type="InterPro" id="IPR016161">
    <property type="entry name" value="Ald_DH/histidinol_DH"/>
</dbReference>
<evidence type="ECO:0000259" key="5">
    <source>
        <dbReference type="Pfam" id="PF00171"/>
    </source>
</evidence>
<name>A0A850Q925_9RHOB</name>
<dbReference type="Pfam" id="PF00171">
    <property type="entry name" value="Aldedh"/>
    <property type="match status" value="1"/>
</dbReference>
<comment type="caution">
    <text evidence="6">The sequence shown here is derived from an EMBL/GenBank/DDBJ whole genome shotgun (WGS) entry which is preliminary data.</text>
</comment>
<dbReference type="EMBL" id="JABCJE010000015">
    <property type="protein sequence ID" value="NVO25414.1"/>
    <property type="molecule type" value="Genomic_DNA"/>
</dbReference>
<evidence type="ECO:0000313" key="6">
    <source>
        <dbReference type="EMBL" id="NVO25414.1"/>
    </source>
</evidence>
<dbReference type="PANTHER" id="PTHR42804:SF1">
    <property type="entry name" value="ALDEHYDE DEHYDROGENASE-RELATED"/>
    <property type="match status" value="1"/>
</dbReference>
<dbReference type="SUPFAM" id="SSF53720">
    <property type="entry name" value="ALDH-like"/>
    <property type="match status" value="1"/>
</dbReference>
<evidence type="ECO:0000256" key="1">
    <source>
        <dbReference type="ARBA" id="ARBA00009986"/>
    </source>
</evidence>
<protein>
    <submittedName>
        <fullName evidence="6">Aldehyde dehydrogenase family protein</fullName>
    </submittedName>
</protein>
<dbReference type="RefSeq" id="WP_177158958.1">
    <property type="nucleotide sequence ID" value="NZ_JABCJE010000015.1"/>
</dbReference>
<gene>
    <name evidence="6" type="ORF">HJ536_18820</name>
</gene>
<dbReference type="Gene3D" id="3.40.309.10">
    <property type="entry name" value="Aldehyde Dehydrogenase, Chain A, domain 2"/>
    <property type="match status" value="1"/>
</dbReference>
<dbReference type="GO" id="GO:0016620">
    <property type="term" value="F:oxidoreductase activity, acting on the aldehyde or oxo group of donors, NAD or NADP as acceptor"/>
    <property type="evidence" value="ECO:0007669"/>
    <property type="project" value="InterPro"/>
</dbReference>
<keyword evidence="2 4" id="KW-0560">Oxidoreductase</keyword>
<proteinExistence type="inferred from homology"/>
<evidence type="ECO:0000256" key="3">
    <source>
        <dbReference type="PROSITE-ProRule" id="PRU10007"/>
    </source>
</evidence>